<evidence type="ECO:0000313" key="4">
    <source>
        <dbReference type="Proteomes" id="UP000467249"/>
    </source>
</evidence>
<evidence type="ECO:0000259" key="2">
    <source>
        <dbReference type="Pfam" id="PF12172"/>
    </source>
</evidence>
<feature type="domain" description="ChsH2 rubredoxin-like zinc ribbon" evidence="2">
    <location>
        <begin position="40"/>
        <end position="73"/>
    </location>
</feature>
<dbReference type="Pfam" id="PF12172">
    <property type="entry name" value="zf-ChsH2"/>
    <property type="match status" value="1"/>
</dbReference>
<dbReference type="InterPro" id="IPR012340">
    <property type="entry name" value="NA-bd_OB-fold"/>
</dbReference>
<reference evidence="3 4" key="1">
    <citation type="journal article" date="2019" name="Emerg. Microbes Infect.">
        <title>Comprehensive subspecies identification of 175 nontuberculous mycobacteria species based on 7547 genomic profiles.</title>
        <authorList>
            <person name="Matsumoto Y."/>
            <person name="Kinjo T."/>
            <person name="Motooka D."/>
            <person name="Nabeya D."/>
            <person name="Jung N."/>
            <person name="Uechi K."/>
            <person name="Horii T."/>
            <person name="Iida T."/>
            <person name="Fujita J."/>
            <person name="Nakamura S."/>
        </authorList>
    </citation>
    <scope>NUCLEOTIDE SEQUENCE [LARGE SCALE GENOMIC DNA]</scope>
    <source>
        <strain evidence="3 4">JCM 30275</strain>
    </source>
</reference>
<sequence>MRNGAMPTQRDVTDVDDSELVLRFPGEAITHDNKAHYRGRLQHRLLINRCADCGTWHHPPKPLCPQCWSGNVEPTEVSGAGVIHLTVILHQGPPAEGVDYSTPYPVVAVDLDDAPGARFTAAVVGAQNCDVTIGRRVKLDWATRAGSPMPVFRIESEEKV</sequence>
<name>A0A6N4W456_9MYCO</name>
<dbReference type="PANTHER" id="PTHR34075">
    <property type="entry name" value="BLR3430 PROTEIN"/>
    <property type="match status" value="1"/>
</dbReference>
<evidence type="ECO:0008006" key="5">
    <source>
        <dbReference type="Google" id="ProtNLM"/>
    </source>
</evidence>
<gene>
    <name evidence="3" type="ORF">MANY_08020</name>
</gene>
<dbReference type="InterPro" id="IPR002878">
    <property type="entry name" value="ChsH2_C"/>
</dbReference>
<dbReference type="EMBL" id="AP022620">
    <property type="protein sequence ID" value="BBZ75465.1"/>
    <property type="molecule type" value="Genomic_DNA"/>
</dbReference>
<organism evidence="3 4">
    <name type="scientific">Mycolicibacterium anyangense</name>
    <dbReference type="NCBI Taxonomy" id="1431246"/>
    <lineage>
        <taxon>Bacteria</taxon>
        <taxon>Bacillati</taxon>
        <taxon>Actinomycetota</taxon>
        <taxon>Actinomycetes</taxon>
        <taxon>Mycobacteriales</taxon>
        <taxon>Mycobacteriaceae</taxon>
        <taxon>Mycolicibacterium</taxon>
    </lineage>
</organism>
<dbReference type="PANTHER" id="PTHR34075:SF5">
    <property type="entry name" value="BLR3430 PROTEIN"/>
    <property type="match status" value="1"/>
</dbReference>
<evidence type="ECO:0000259" key="1">
    <source>
        <dbReference type="Pfam" id="PF01796"/>
    </source>
</evidence>
<protein>
    <recommendedName>
        <fullName evidence="5">DNA-binding protein</fullName>
    </recommendedName>
</protein>
<accession>A0A6N4W456</accession>
<evidence type="ECO:0000313" key="3">
    <source>
        <dbReference type="EMBL" id="BBZ75465.1"/>
    </source>
</evidence>
<dbReference type="AlphaFoldDB" id="A0A6N4W456"/>
<feature type="domain" description="ChsH2 C-terminal OB-fold" evidence="1">
    <location>
        <begin position="76"/>
        <end position="141"/>
    </location>
</feature>
<proteinExistence type="predicted"/>
<keyword evidence="4" id="KW-1185">Reference proteome</keyword>
<dbReference type="Gene3D" id="6.10.30.10">
    <property type="match status" value="1"/>
</dbReference>
<dbReference type="InterPro" id="IPR022002">
    <property type="entry name" value="ChsH2_Znr"/>
</dbReference>
<dbReference type="SUPFAM" id="SSF50249">
    <property type="entry name" value="Nucleic acid-binding proteins"/>
    <property type="match status" value="1"/>
</dbReference>
<dbReference type="KEGG" id="many:MANY_08020"/>
<dbReference type="Pfam" id="PF01796">
    <property type="entry name" value="OB_ChsH2_C"/>
    <property type="match status" value="1"/>
</dbReference>
<dbReference type="Proteomes" id="UP000467249">
    <property type="component" value="Chromosome"/>
</dbReference>
<dbReference type="InterPro" id="IPR052513">
    <property type="entry name" value="Thioester_dehydratase-like"/>
</dbReference>